<name>M2WEL4_9MICC</name>
<evidence type="ECO:0000313" key="10">
    <source>
        <dbReference type="EMBL" id="EME36957.1"/>
    </source>
</evidence>
<evidence type="ECO:0000256" key="5">
    <source>
        <dbReference type="ARBA" id="ARBA00022989"/>
    </source>
</evidence>
<evidence type="ECO:0000256" key="3">
    <source>
        <dbReference type="ARBA" id="ARBA00022475"/>
    </source>
</evidence>
<organism evidence="10 11">
    <name type="scientific">Kocuria palustris PEL</name>
    <dbReference type="NCBI Taxonomy" id="1236550"/>
    <lineage>
        <taxon>Bacteria</taxon>
        <taxon>Bacillati</taxon>
        <taxon>Actinomycetota</taxon>
        <taxon>Actinomycetes</taxon>
        <taxon>Micrococcales</taxon>
        <taxon>Micrococcaceae</taxon>
        <taxon>Kocuria</taxon>
    </lineage>
</organism>
<dbReference type="Pfam" id="PF03176">
    <property type="entry name" value="MMPL"/>
    <property type="match status" value="1"/>
</dbReference>
<evidence type="ECO:0000256" key="4">
    <source>
        <dbReference type="ARBA" id="ARBA00022692"/>
    </source>
</evidence>
<comment type="subcellular location">
    <subcellularLocation>
        <location evidence="1">Cell membrane</location>
        <topology evidence="1">Multi-pass membrane protein</topology>
    </subcellularLocation>
</comment>
<dbReference type="Gene3D" id="1.20.1640.10">
    <property type="entry name" value="Multidrug efflux transporter AcrB transmembrane domain"/>
    <property type="match status" value="1"/>
</dbReference>
<dbReference type="GO" id="GO:0005886">
    <property type="term" value="C:plasma membrane"/>
    <property type="evidence" value="ECO:0007669"/>
    <property type="project" value="UniProtKB-SubCell"/>
</dbReference>
<protein>
    <submittedName>
        <fullName evidence="10">Integral membrane protein</fullName>
    </submittedName>
</protein>
<feature type="transmembrane region" description="Helical" evidence="8">
    <location>
        <begin position="67"/>
        <end position="87"/>
    </location>
</feature>
<feature type="domain" description="Membrane transport protein MMPL" evidence="9">
    <location>
        <begin position="34"/>
        <end position="175"/>
    </location>
</feature>
<comment type="caution">
    <text evidence="10">The sequence shown here is derived from an EMBL/GenBank/DDBJ whole genome shotgun (WGS) entry which is preliminary data.</text>
</comment>
<evidence type="ECO:0000256" key="8">
    <source>
        <dbReference type="SAM" id="Phobius"/>
    </source>
</evidence>
<keyword evidence="5 8" id="KW-1133">Transmembrane helix</keyword>
<keyword evidence="4 8" id="KW-0812">Transmembrane</keyword>
<keyword evidence="3" id="KW-1003">Cell membrane</keyword>
<dbReference type="PANTHER" id="PTHR33406:SF11">
    <property type="entry name" value="MEMBRANE PROTEIN SCO6666-RELATED"/>
    <property type="match status" value="1"/>
</dbReference>
<feature type="transmembrane region" description="Helical" evidence="8">
    <location>
        <begin position="27"/>
        <end position="47"/>
    </location>
</feature>
<dbReference type="SUPFAM" id="SSF82866">
    <property type="entry name" value="Multidrug efflux transporter AcrB transmembrane domain"/>
    <property type="match status" value="1"/>
</dbReference>
<dbReference type="InterPro" id="IPR004869">
    <property type="entry name" value="MMPL_dom"/>
</dbReference>
<evidence type="ECO:0000313" key="11">
    <source>
        <dbReference type="Proteomes" id="UP000009877"/>
    </source>
</evidence>
<proteinExistence type="inferred from homology"/>
<keyword evidence="6 8" id="KW-0472">Membrane</keyword>
<evidence type="ECO:0000256" key="7">
    <source>
        <dbReference type="SAM" id="MobiDB-lite"/>
    </source>
</evidence>
<sequence length="253" mass="26576">MLVGGSAPMIASNSQQVIKDLGLAEHLAVPITLVLLPAVLGVVTLMFQHGLLSGVLGFTRGPLDMSMPVLLFCIAFGLSVDYELFLIGRMKELWEQTGSNRMAVVEGLAHTGRITTLAALVLSVSFAAFGTSQVSFMQLFGLGTAFAILLDATLVRGVLVPAFMRIAGRANWWAPAPLRWVHDRIGLAEAPEDPHTGPFGAARAGGVRGSHHAAIGPTTPRSPCGRHGAAAPEGTVVRVPSVGPRSQRGMISD</sequence>
<accession>M2WEL4</accession>
<evidence type="ECO:0000256" key="6">
    <source>
        <dbReference type="ARBA" id="ARBA00023136"/>
    </source>
</evidence>
<gene>
    <name evidence="10" type="ORF">C884_02317</name>
</gene>
<comment type="similarity">
    <text evidence="2">Belongs to the resistance-nodulation-cell division (RND) (TC 2.A.6) family. MmpL subfamily.</text>
</comment>
<reference evidence="10 11" key="1">
    <citation type="journal article" date="2014" name="Genome Announc.">
        <title>Draft Genome Sequence of Kocuria palustris PEL.</title>
        <authorList>
            <person name="Sharma G."/>
            <person name="Khatri I."/>
            <person name="Subramanian S."/>
        </authorList>
    </citation>
    <scope>NUCLEOTIDE SEQUENCE [LARGE SCALE GENOMIC DNA]</scope>
    <source>
        <strain evidence="10 11">PEL</strain>
    </source>
</reference>
<feature type="transmembrane region" description="Helical" evidence="8">
    <location>
        <begin position="136"/>
        <end position="159"/>
    </location>
</feature>
<dbReference type="Proteomes" id="UP000009877">
    <property type="component" value="Unassembled WGS sequence"/>
</dbReference>
<evidence type="ECO:0000256" key="2">
    <source>
        <dbReference type="ARBA" id="ARBA00010157"/>
    </source>
</evidence>
<dbReference type="AlphaFoldDB" id="M2WEL4"/>
<keyword evidence="11" id="KW-1185">Reference proteome</keyword>
<dbReference type="EMBL" id="ANHZ02000007">
    <property type="protein sequence ID" value="EME36957.1"/>
    <property type="molecule type" value="Genomic_DNA"/>
</dbReference>
<feature type="region of interest" description="Disordered" evidence="7">
    <location>
        <begin position="210"/>
        <end position="253"/>
    </location>
</feature>
<evidence type="ECO:0000259" key="9">
    <source>
        <dbReference type="Pfam" id="PF03176"/>
    </source>
</evidence>
<dbReference type="InterPro" id="IPR050545">
    <property type="entry name" value="Mycobact_MmpL"/>
</dbReference>
<feature type="transmembrane region" description="Helical" evidence="8">
    <location>
        <begin position="108"/>
        <end position="130"/>
    </location>
</feature>
<evidence type="ECO:0000256" key="1">
    <source>
        <dbReference type="ARBA" id="ARBA00004651"/>
    </source>
</evidence>
<dbReference type="PANTHER" id="PTHR33406">
    <property type="entry name" value="MEMBRANE PROTEIN MJ1562-RELATED"/>
    <property type="match status" value="1"/>
</dbReference>